<keyword evidence="3 9" id="KW-0812">Transmembrane</keyword>
<evidence type="ECO:0000256" key="1">
    <source>
        <dbReference type="ARBA" id="ARBA00004141"/>
    </source>
</evidence>
<dbReference type="OrthoDB" id="286734at2759"/>
<dbReference type="HOGENOM" id="CLU_011340_5_0_1"/>
<evidence type="ECO:0000313" key="10">
    <source>
        <dbReference type="EMBL" id="KDE08599.1"/>
    </source>
</evidence>
<protein>
    <recommendedName>
        <fullName evidence="13">Lysophospholipid acyltransferase</fullName>
    </recommendedName>
</protein>
<feature type="compositionally biased region" description="Polar residues" evidence="8">
    <location>
        <begin position="492"/>
        <end position="508"/>
    </location>
</feature>
<evidence type="ECO:0000256" key="8">
    <source>
        <dbReference type="SAM" id="MobiDB-lite"/>
    </source>
</evidence>
<dbReference type="PANTHER" id="PTHR13906:SF4">
    <property type="entry name" value="LYSOPHOSPHOLIPID ACYLTRANSFERASE 6"/>
    <property type="match status" value="1"/>
</dbReference>
<dbReference type="EnsemblFungi" id="MVLG_01062T0">
    <property type="protein sequence ID" value="MVLG_01062T0"/>
    <property type="gene ID" value="MVLG_01062"/>
</dbReference>
<dbReference type="STRING" id="683840.U5H0Z6"/>
<evidence type="ECO:0000256" key="4">
    <source>
        <dbReference type="ARBA" id="ARBA00022989"/>
    </source>
</evidence>
<evidence type="ECO:0000256" key="7">
    <source>
        <dbReference type="SAM" id="Coils"/>
    </source>
</evidence>
<dbReference type="FunCoup" id="U5H0Z6">
    <property type="interactions" value="144"/>
</dbReference>
<reference evidence="10" key="2">
    <citation type="submission" date="2010-11" db="EMBL/GenBank/DDBJ databases">
        <authorList>
            <consortium name="The Broad Institute Genome Sequencing Platform"/>
            <person name="Earl A."/>
            <person name="Ward D."/>
            <person name="Feldgarden M."/>
            <person name="Gevers D."/>
            <person name="Butler R."/>
            <person name="Young S.K."/>
            <person name="Zeng Q."/>
            <person name="Gargeya S."/>
            <person name="Fitzgerald M."/>
            <person name="Haas B."/>
            <person name="Abouelleil A."/>
            <person name="Alvarado L."/>
            <person name="Arachchi H.M."/>
            <person name="Berlin A."/>
            <person name="Brown A."/>
            <person name="Chapman S.B."/>
            <person name="Chen Z."/>
            <person name="Dunbar C."/>
            <person name="Freedman E."/>
            <person name="Gearin G."/>
            <person name="Gellesch M."/>
            <person name="Goldberg J."/>
            <person name="Griggs A."/>
            <person name="Gujja S."/>
            <person name="Heilman E."/>
            <person name="Heiman D."/>
            <person name="Howarth C."/>
            <person name="Larson L."/>
            <person name="Lui A."/>
            <person name="MacDonald P.J.P."/>
            <person name="Mehta T."/>
            <person name="Montmayeur A."/>
            <person name="Murphy C."/>
            <person name="Neiman D."/>
            <person name="Pearson M."/>
            <person name="Priest M."/>
            <person name="Roberts A."/>
            <person name="Saif S."/>
            <person name="Shea T."/>
            <person name="Shenoy N."/>
            <person name="Sisk P."/>
            <person name="Stolte C."/>
            <person name="Sykes S."/>
            <person name="White J."/>
            <person name="Yandava C."/>
            <person name="Wortman J."/>
            <person name="Nusbaum C."/>
            <person name="Birren B."/>
        </authorList>
    </citation>
    <scope>NUCLEOTIDE SEQUENCE</scope>
    <source>
        <strain evidence="10">P1A1 Lamole</strain>
    </source>
</reference>
<gene>
    <name evidence="10" type="ORF">MVLG_01062</name>
</gene>
<dbReference type="GO" id="GO:0016020">
    <property type="term" value="C:membrane"/>
    <property type="evidence" value="ECO:0007669"/>
    <property type="project" value="UniProtKB-SubCell"/>
</dbReference>
<comment type="subcellular location">
    <subcellularLocation>
        <location evidence="1">Membrane</location>
        <topology evidence="1">Multi-pass membrane protein</topology>
    </subcellularLocation>
</comment>
<dbReference type="EMBL" id="AEIJ01000090">
    <property type="status" value="NOT_ANNOTATED_CDS"/>
    <property type="molecule type" value="Genomic_DNA"/>
</dbReference>
<dbReference type="GO" id="GO:0003841">
    <property type="term" value="F:1-acylglycerol-3-phosphate O-acyltransferase activity"/>
    <property type="evidence" value="ECO:0007669"/>
    <property type="project" value="TreeGrafter"/>
</dbReference>
<sequence length="663" mass="74325">MKWLDDQFDQFAALMGVSGDQIKLITLVVAAVPLSLVFPHLPSSTVSVLPHLYAALPSVVYLCFVLHLRRGFLELVLSSLVAWTIVKVAVATKRKDRLAPWLVFVVVMGHLAINRPQDLLWSIQRTATVYIQLARYRCYCRRHPLAVLGQTAPEARMRSSVCSLQCPATLLDPPQYPAADPICGLFSACSHVIRHFEKTGPETIEITGSQMVLCMKLISFAWSVHDGQQPIEELDATQRASRIVEVPGLIPFLGYALFFPSILAGPSFTFASYTAWTSHALYLKETGLREGAASSTTRSRDLIADGRRRKAAKRFITGVVYLGIFSKYSYTYDYQRMLEPTVRVLPLWKRVGFMQVAGFVARTKYYGVWCIAESAFIISGLGYNPRTKHYDASRNVRIRSIEFAPNFKILLDSWNMNTNVWLRECIYKRVTSKGRKPGFVSTQITFITSALWHGVNPCYLMTFVLGGLLQSTGRSMRSLVRPFFLPPGAVTLSRSSAPSRNTSTASVDTTTPPVTEPEKPAPPKLAAPPQTPLKWMYDIAGIIMTQLSLNFAVAPFMLLTVHGSFAVWHSVRYYGILIVLIPTIALRLGLAKTLKQKLKARNAAAEKMNDAEEKKRLEWEREVERKRMRRGVGVASLAPDVEELLLEEEREEARLAKDSTKSQ</sequence>
<feature type="transmembrane region" description="Helical" evidence="9">
    <location>
        <begin position="539"/>
        <end position="559"/>
    </location>
</feature>
<dbReference type="Proteomes" id="UP000017200">
    <property type="component" value="Unassembled WGS sequence"/>
</dbReference>
<keyword evidence="12" id="KW-1185">Reference proteome</keyword>
<keyword evidence="2" id="KW-0808">Transferase</keyword>
<dbReference type="InParanoid" id="U5H0Z6"/>
<evidence type="ECO:0000256" key="6">
    <source>
        <dbReference type="ARBA" id="ARBA00023315"/>
    </source>
</evidence>
<evidence type="ECO:0000256" key="2">
    <source>
        <dbReference type="ARBA" id="ARBA00022679"/>
    </source>
</evidence>
<evidence type="ECO:0008006" key="13">
    <source>
        <dbReference type="Google" id="ProtNLM"/>
    </source>
</evidence>
<proteinExistence type="predicted"/>
<keyword evidence="7" id="KW-0175">Coiled coil</keyword>
<reference evidence="12" key="1">
    <citation type="submission" date="2010-11" db="EMBL/GenBank/DDBJ databases">
        <title>The genome sequence of Microbotryum violaceum strain p1A1 Lamole.</title>
        <authorList>
            <person name="Cuomo C."/>
            <person name="Perlin M."/>
            <person name="Young S.K."/>
            <person name="Zeng Q."/>
            <person name="Gargeya S."/>
            <person name="Alvarado L."/>
            <person name="Berlin A."/>
            <person name="Chapman S.B."/>
            <person name="Chen Z."/>
            <person name="Freedman E."/>
            <person name="Gellesch M."/>
            <person name="Goldberg J."/>
            <person name="Griggs A."/>
            <person name="Gujja S."/>
            <person name="Heilman E."/>
            <person name="Heiman D."/>
            <person name="Howarth C."/>
            <person name="Mehta T."/>
            <person name="Neiman D."/>
            <person name="Pearson M."/>
            <person name="Roberts A."/>
            <person name="Saif S."/>
            <person name="Shea T."/>
            <person name="Shenoy N."/>
            <person name="Sisk P."/>
            <person name="Stolte C."/>
            <person name="Sykes S."/>
            <person name="White J."/>
            <person name="Yandava C."/>
            <person name="Haas B."/>
            <person name="Nusbaum C."/>
            <person name="Birren B."/>
        </authorList>
    </citation>
    <scope>NUCLEOTIDE SEQUENCE [LARGE SCALE GENOMIC DNA]</scope>
    <source>
        <strain evidence="12">p1A1 Lamole</strain>
    </source>
</reference>
<dbReference type="GO" id="GO:0030258">
    <property type="term" value="P:lipid modification"/>
    <property type="evidence" value="ECO:0007669"/>
    <property type="project" value="TreeGrafter"/>
</dbReference>
<dbReference type="InterPro" id="IPR049941">
    <property type="entry name" value="LPLAT_7/PORCN-like"/>
</dbReference>
<dbReference type="PANTHER" id="PTHR13906">
    <property type="entry name" value="PORCUPINE"/>
    <property type="match status" value="1"/>
</dbReference>
<keyword evidence="6" id="KW-0012">Acyltransferase</keyword>
<reference evidence="11" key="4">
    <citation type="submission" date="2015-06" db="UniProtKB">
        <authorList>
            <consortium name="EnsemblFungi"/>
        </authorList>
    </citation>
    <scope>IDENTIFICATION</scope>
</reference>
<evidence type="ECO:0000256" key="5">
    <source>
        <dbReference type="ARBA" id="ARBA00023136"/>
    </source>
</evidence>
<dbReference type="AlphaFoldDB" id="U5H0Z6"/>
<feature type="transmembrane region" description="Helical" evidence="9">
    <location>
        <begin position="75"/>
        <end position="92"/>
    </location>
</feature>
<dbReference type="GO" id="GO:0005783">
    <property type="term" value="C:endoplasmic reticulum"/>
    <property type="evidence" value="ECO:0007669"/>
    <property type="project" value="TreeGrafter"/>
</dbReference>
<evidence type="ECO:0000256" key="3">
    <source>
        <dbReference type="ARBA" id="ARBA00022692"/>
    </source>
</evidence>
<dbReference type="GO" id="GO:0046474">
    <property type="term" value="P:glycerophospholipid biosynthetic process"/>
    <property type="evidence" value="ECO:0007669"/>
    <property type="project" value="TreeGrafter"/>
</dbReference>
<organism evidence="10">
    <name type="scientific">Microbotryum lychnidis-dioicae (strain p1A1 Lamole / MvSl-1064)</name>
    <name type="common">Anther smut fungus</name>
    <dbReference type="NCBI Taxonomy" id="683840"/>
    <lineage>
        <taxon>Eukaryota</taxon>
        <taxon>Fungi</taxon>
        <taxon>Dikarya</taxon>
        <taxon>Basidiomycota</taxon>
        <taxon>Pucciniomycotina</taxon>
        <taxon>Microbotryomycetes</taxon>
        <taxon>Microbotryales</taxon>
        <taxon>Microbotryaceae</taxon>
        <taxon>Microbotryum</taxon>
    </lineage>
</organism>
<name>U5H0Z6_USTV1</name>
<feature type="transmembrane region" description="Helical" evidence="9">
    <location>
        <begin position="571"/>
        <end position="590"/>
    </location>
</feature>
<dbReference type="GO" id="GO:0047184">
    <property type="term" value="F:1-acylglycerophosphocholine O-acyltransferase activity"/>
    <property type="evidence" value="ECO:0007669"/>
    <property type="project" value="TreeGrafter"/>
</dbReference>
<keyword evidence="4 9" id="KW-1133">Transmembrane helix</keyword>
<dbReference type="Pfam" id="PF03062">
    <property type="entry name" value="MBOAT"/>
    <property type="match status" value="1"/>
</dbReference>
<evidence type="ECO:0000256" key="9">
    <source>
        <dbReference type="SAM" id="Phobius"/>
    </source>
</evidence>
<feature type="transmembrane region" description="Helical" evidence="9">
    <location>
        <begin position="366"/>
        <end position="384"/>
    </location>
</feature>
<feature type="transmembrane region" description="Helical" evidence="9">
    <location>
        <begin position="48"/>
        <end position="68"/>
    </location>
</feature>
<feature type="coiled-coil region" evidence="7">
    <location>
        <begin position="594"/>
        <end position="629"/>
    </location>
</feature>
<reference evidence="10 12" key="3">
    <citation type="journal article" date="2015" name="BMC Genomics">
        <title>Sex and parasites: genomic and transcriptomic analysis of Microbotryum lychnidis-dioicae, the biotrophic and plant-castrating anther smut fungus.</title>
        <authorList>
            <person name="Perlin M.H."/>
            <person name="Amselem J."/>
            <person name="Fontanillas E."/>
            <person name="Toh S.S."/>
            <person name="Chen Z."/>
            <person name="Goldberg J."/>
            <person name="Duplessis S."/>
            <person name="Henrissat B."/>
            <person name="Young S."/>
            <person name="Zeng Q."/>
            <person name="Aguileta G."/>
            <person name="Petit E."/>
            <person name="Badouin H."/>
            <person name="Andrews J."/>
            <person name="Razeeq D."/>
            <person name="Gabaldon T."/>
            <person name="Quesneville H."/>
            <person name="Giraud T."/>
            <person name="Hood M.E."/>
            <person name="Schultz D.J."/>
            <person name="Cuomo C.A."/>
        </authorList>
    </citation>
    <scope>NUCLEOTIDE SEQUENCE [LARGE SCALE GENOMIC DNA]</scope>
    <source>
        <strain evidence="12">p1A1 Lamole</strain>
        <strain evidence="10">P1A1 Lamole</strain>
    </source>
</reference>
<accession>U5H0Z6</accession>
<feature type="region of interest" description="Disordered" evidence="8">
    <location>
        <begin position="492"/>
        <end position="527"/>
    </location>
</feature>
<dbReference type="EMBL" id="GL541648">
    <property type="protein sequence ID" value="KDE08599.1"/>
    <property type="molecule type" value="Genomic_DNA"/>
</dbReference>
<evidence type="ECO:0000313" key="12">
    <source>
        <dbReference type="Proteomes" id="UP000017200"/>
    </source>
</evidence>
<dbReference type="InterPro" id="IPR004299">
    <property type="entry name" value="MBOAT_fam"/>
</dbReference>
<feature type="transmembrane region" description="Helical" evidence="9">
    <location>
        <begin position="315"/>
        <end position="332"/>
    </location>
</feature>
<evidence type="ECO:0000313" key="11">
    <source>
        <dbReference type="EnsemblFungi" id="MVLG_01062T0"/>
    </source>
</evidence>
<keyword evidence="5 9" id="KW-0472">Membrane</keyword>